<evidence type="ECO:0000313" key="3">
    <source>
        <dbReference type="Proteomes" id="UP000272428"/>
    </source>
</evidence>
<organism evidence="2 3">
    <name type="scientific">Chryseobacterium defluvii</name>
    <dbReference type="NCBI Taxonomy" id="160396"/>
    <lineage>
        <taxon>Bacteria</taxon>
        <taxon>Pseudomonadati</taxon>
        <taxon>Bacteroidota</taxon>
        <taxon>Flavobacteriia</taxon>
        <taxon>Flavobacteriales</taxon>
        <taxon>Weeksellaceae</taxon>
        <taxon>Chryseobacterium group</taxon>
        <taxon>Chryseobacterium</taxon>
    </lineage>
</organism>
<proteinExistence type="predicted"/>
<evidence type="ECO:0008006" key="4">
    <source>
        <dbReference type="Google" id="ProtNLM"/>
    </source>
</evidence>
<sequence>MKRVYLFLVLLITCAFNAQVVTLIDTYTKELVNYERVSNYYDGSLMNDSKTDHVIYRKKDGYYYKRQFDGNVSASWFGLKNDGVSDMSDVLNNFFAVAKKLKLKNLIIPEGKTYISKTVRVDVDNGTNVYFKNHFISNSLNESIIVGSDVENKEIHINGLSIIKKDYYGGILSGSVGITIKDLINSTINIKMTMGFDIGLLLNSTLGNGGISYNQFNFMTIWDNRIGVKFATTVPGYINENNFYGGSFNHSSAYPVNSAPNTYHVDMQTGTYLPNNNRFFSPSFEDNSLTAKAMRIDGNFNVVYTPRLENVKKVLDYPIEFVSTSAYNNIIGRGYGLTHQCITDLGNYNIYETIDGLRVQTANNHDVPVMTLQTVDGTNNNIFRVLSKDKVNPTDVLNIDALGSIRSKGEFIVNEGIYFKAYSDNRDGWRGIYMGNGNPNTNNVKGGTGSIYLDLVSNSKSTLWIKKEGGGFSGFWSMIPTQAEIVPDTAVSATSSYNADQVNSIITELRQLKTSLQNSGVIK</sequence>
<keyword evidence="3" id="KW-1185">Reference proteome</keyword>
<comment type="caution">
    <text evidence="2">The sequence shown here is derived from an EMBL/GenBank/DDBJ whole genome shotgun (WGS) entry which is preliminary data.</text>
</comment>
<dbReference type="AlphaFoldDB" id="A0A495SDB7"/>
<dbReference type="EMBL" id="RBXB01000002">
    <property type="protein sequence ID" value="RKS98230.1"/>
    <property type="molecule type" value="Genomic_DNA"/>
</dbReference>
<dbReference type="RefSeq" id="WP_121461945.1">
    <property type="nucleotide sequence ID" value="NZ_RBXB01000002.1"/>
</dbReference>
<name>A0A495SDB7_9FLAO</name>
<accession>A0A495SDB7</accession>
<protein>
    <recommendedName>
        <fullName evidence="4">Pectate lyase-like protein</fullName>
    </recommendedName>
</protein>
<feature type="chain" id="PRO_5019822958" description="Pectate lyase-like protein" evidence="1">
    <location>
        <begin position="19"/>
        <end position="523"/>
    </location>
</feature>
<dbReference type="Proteomes" id="UP000272428">
    <property type="component" value="Unassembled WGS sequence"/>
</dbReference>
<keyword evidence="1" id="KW-0732">Signal</keyword>
<feature type="signal peptide" evidence="1">
    <location>
        <begin position="1"/>
        <end position="18"/>
    </location>
</feature>
<evidence type="ECO:0000313" key="2">
    <source>
        <dbReference type="EMBL" id="RKS98230.1"/>
    </source>
</evidence>
<reference evidence="2 3" key="1">
    <citation type="submission" date="2018-10" db="EMBL/GenBank/DDBJ databases">
        <title>Genomic Encyclopedia of Archaeal and Bacterial Type Strains, Phase II (KMG-II): from individual species to whole genera.</title>
        <authorList>
            <person name="Goeker M."/>
        </authorList>
    </citation>
    <scope>NUCLEOTIDE SEQUENCE [LARGE SCALE GENOMIC DNA]</scope>
    <source>
        <strain evidence="2 3">DSM 14219</strain>
    </source>
</reference>
<evidence type="ECO:0000256" key="1">
    <source>
        <dbReference type="SAM" id="SignalP"/>
    </source>
</evidence>
<gene>
    <name evidence="2" type="ORF">BCF58_2371</name>
</gene>
<dbReference type="OrthoDB" id="1222800at2"/>